<feature type="domain" description="Response regulatory" evidence="7">
    <location>
        <begin position="9"/>
        <end position="125"/>
    </location>
</feature>
<dbReference type="RefSeq" id="WP_068755479.1">
    <property type="nucleotide sequence ID" value="NZ_KQ950181.1"/>
</dbReference>
<keyword evidence="4" id="KW-0804">Transcription</keyword>
<dbReference type="STRING" id="665004.AC529_00525"/>
<dbReference type="PANTHER" id="PTHR43214">
    <property type="entry name" value="TWO-COMPONENT RESPONSE REGULATOR"/>
    <property type="match status" value="1"/>
</dbReference>
<dbReference type="InterPro" id="IPR058245">
    <property type="entry name" value="NreC/VraR/RcsB-like_REC"/>
</dbReference>
<dbReference type="Pfam" id="PF00072">
    <property type="entry name" value="Response_reg"/>
    <property type="match status" value="1"/>
</dbReference>
<keyword evidence="1 5" id="KW-0597">Phosphoprotein</keyword>
<dbReference type="CDD" id="cd06170">
    <property type="entry name" value="LuxR_C_like"/>
    <property type="match status" value="1"/>
</dbReference>
<name>A0A147KN16_THECS</name>
<dbReference type="Proteomes" id="UP000074382">
    <property type="component" value="Unassembled WGS sequence"/>
</dbReference>
<evidence type="ECO:0000256" key="5">
    <source>
        <dbReference type="PROSITE-ProRule" id="PRU00169"/>
    </source>
</evidence>
<dbReference type="PATRIC" id="fig|665004.4.peg.1945"/>
<evidence type="ECO:0000313" key="9">
    <source>
        <dbReference type="Proteomes" id="UP000074382"/>
    </source>
</evidence>
<dbReference type="OrthoDB" id="9808843at2"/>
<dbReference type="PRINTS" id="PR00038">
    <property type="entry name" value="HTHLUXR"/>
</dbReference>
<keyword evidence="9" id="KW-1185">Reference proteome</keyword>
<feature type="domain" description="HTH luxR-type" evidence="6">
    <location>
        <begin position="153"/>
        <end position="218"/>
    </location>
</feature>
<dbReference type="InterPro" id="IPR016032">
    <property type="entry name" value="Sig_transdc_resp-reg_C-effctor"/>
</dbReference>
<keyword evidence="3" id="KW-0238">DNA-binding</keyword>
<keyword evidence="2" id="KW-0805">Transcription regulation</keyword>
<evidence type="ECO:0000256" key="4">
    <source>
        <dbReference type="ARBA" id="ARBA00023163"/>
    </source>
</evidence>
<accession>A0A147KN16</accession>
<comment type="caution">
    <text evidence="8">The sequence shown here is derived from an EMBL/GenBank/DDBJ whole genome shotgun (WGS) entry which is preliminary data.</text>
</comment>
<dbReference type="GO" id="GO:0006355">
    <property type="term" value="P:regulation of DNA-templated transcription"/>
    <property type="evidence" value="ECO:0007669"/>
    <property type="project" value="InterPro"/>
</dbReference>
<evidence type="ECO:0000259" key="6">
    <source>
        <dbReference type="PROSITE" id="PS50043"/>
    </source>
</evidence>
<organism evidence="8 9">
    <name type="scientific">Thermobifida cellulosilytica TB100</name>
    <dbReference type="NCBI Taxonomy" id="665004"/>
    <lineage>
        <taxon>Bacteria</taxon>
        <taxon>Bacillati</taxon>
        <taxon>Actinomycetota</taxon>
        <taxon>Actinomycetes</taxon>
        <taxon>Streptosporangiales</taxon>
        <taxon>Nocardiopsidaceae</taxon>
        <taxon>Thermobifida</taxon>
    </lineage>
</organism>
<dbReference type="Pfam" id="PF00196">
    <property type="entry name" value="GerE"/>
    <property type="match status" value="1"/>
</dbReference>
<dbReference type="GO" id="GO:0000160">
    <property type="term" value="P:phosphorelay signal transduction system"/>
    <property type="evidence" value="ECO:0007669"/>
    <property type="project" value="InterPro"/>
</dbReference>
<evidence type="ECO:0000256" key="3">
    <source>
        <dbReference type="ARBA" id="ARBA00023125"/>
    </source>
</evidence>
<sequence>MACVSRPLRVLIVDDDALVRTGLAMMLDGAEGIAVVGEAADGEEAVALAGTHFPDVVLMDLRMPGVDGVAATRRLRGTPRPPEVVVLTTFDSDDDILRALRAGASGYLLKDTPPPRIAEAVRRAADGEPVLSPRVARRLMDRVAVHAESRRRARTALAALSPREYEVALAVARGLSNAEIAAELLLSVATVKAHVSTVLAKLALDNRTQLALLAHDAGLE</sequence>
<evidence type="ECO:0000259" key="7">
    <source>
        <dbReference type="PROSITE" id="PS50110"/>
    </source>
</evidence>
<proteinExistence type="predicted"/>
<dbReference type="InterPro" id="IPR000792">
    <property type="entry name" value="Tscrpt_reg_LuxR_C"/>
</dbReference>
<dbReference type="GO" id="GO:0003677">
    <property type="term" value="F:DNA binding"/>
    <property type="evidence" value="ECO:0007669"/>
    <property type="project" value="UniProtKB-KW"/>
</dbReference>
<dbReference type="PROSITE" id="PS50043">
    <property type="entry name" value="HTH_LUXR_2"/>
    <property type="match status" value="1"/>
</dbReference>
<dbReference type="CDD" id="cd17535">
    <property type="entry name" value="REC_NarL-like"/>
    <property type="match status" value="1"/>
</dbReference>
<dbReference type="SUPFAM" id="SSF52172">
    <property type="entry name" value="CheY-like"/>
    <property type="match status" value="1"/>
</dbReference>
<dbReference type="Gene3D" id="3.40.50.2300">
    <property type="match status" value="1"/>
</dbReference>
<evidence type="ECO:0000313" key="8">
    <source>
        <dbReference type="EMBL" id="KUP98638.1"/>
    </source>
</evidence>
<dbReference type="PANTHER" id="PTHR43214:SF24">
    <property type="entry name" value="TRANSCRIPTIONAL REGULATORY PROTEIN NARL-RELATED"/>
    <property type="match status" value="1"/>
</dbReference>
<gene>
    <name evidence="8" type="ORF">AC529_00525</name>
</gene>
<dbReference type="InterPro" id="IPR011006">
    <property type="entry name" value="CheY-like_superfamily"/>
</dbReference>
<dbReference type="AlphaFoldDB" id="A0A147KN16"/>
<dbReference type="SMART" id="SM00421">
    <property type="entry name" value="HTH_LUXR"/>
    <property type="match status" value="1"/>
</dbReference>
<dbReference type="SUPFAM" id="SSF46894">
    <property type="entry name" value="C-terminal effector domain of the bipartite response regulators"/>
    <property type="match status" value="1"/>
</dbReference>
<dbReference type="PROSITE" id="PS50110">
    <property type="entry name" value="RESPONSE_REGULATORY"/>
    <property type="match status" value="1"/>
</dbReference>
<dbReference type="SMART" id="SM00448">
    <property type="entry name" value="REC"/>
    <property type="match status" value="1"/>
</dbReference>
<feature type="modified residue" description="4-aspartylphosphate" evidence="5">
    <location>
        <position position="60"/>
    </location>
</feature>
<evidence type="ECO:0000256" key="1">
    <source>
        <dbReference type="ARBA" id="ARBA00022553"/>
    </source>
</evidence>
<reference evidence="9" key="1">
    <citation type="journal article" date="2017" name="Acta Aliment.">
        <title>Plant polysaccharide degrading enzyme system of Thermpbifida cellulosilytica TB100 revealed by de novo genome project data.</title>
        <authorList>
            <person name="Toth A."/>
            <person name="Baka E."/>
            <person name="Luzics S."/>
            <person name="Bata-Vidacs I."/>
            <person name="Nagy I."/>
            <person name="Balint B."/>
            <person name="Herceg R."/>
            <person name="Olasz F."/>
            <person name="Wilk T."/>
            <person name="Nagy T."/>
            <person name="Kriszt B."/>
            <person name="Nagy I."/>
            <person name="Kukolya J."/>
        </authorList>
    </citation>
    <scope>NUCLEOTIDE SEQUENCE [LARGE SCALE GENOMIC DNA]</scope>
    <source>
        <strain evidence="9">TB100</strain>
    </source>
</reference>
<protein>
    <submittedName>
        <fullName evidence="8">LuxR family transcriptional regulator</fullName>
    </submittedName>
</protein>
<dbReference type="EMBL" id="LGEM01000003">
    <property type="protein sequence ID" value="KUP98638.1"/>
    <property type="molecule type" value="Genomic_DNA"/>
</dbReference>
<evidence type="ECO:0000256" key="2">
    <source>
        <dbReference type="ARBA" id="ARBA00023015"/>
    </source>
</evidence>
<dbReference type="InterPro" id="IPR039420">
    <property type="entry name" value="WalR-like"/>
</dbReference>
<dbReference type="InterPro" id="IPR001789">
    <property type="entry name" value="Sig_transdc_resp-reg_receiver"/>
</dbReference>